<dbReference type="InterPro" id="IPR036728">
    <property type="entry name" value="PBP_GOBP_sf"/>
</dbReference>
<protein>
    <submittedName>
        <fullName evidence="7">Putative salivary odorant binding protein 1</fullName>
    </submittedName>
</protein>
<dbReference type="PANTHER" id="PTHR11857:SF46">
    <property type="entry name" value="GENERAL ODORANT-BINDING PROTEIN 99A-RELATED"/>
    <property type="match status" value="1"/>
</dbReference>
<dbReference type="GO" id="GO:0007608">
    <property type="term" value="P:sensory perception of smell"/>
    <property type="evidence" value="ECO:0007669"/>
    <property type="project" value="TreeGrafter"/>
</dbReference>
<dbReference type="AlphaFoldDB" id="A0A1Q3FSE1"/>
<dbReference type="SUPFAM" id="SSF47565">
    <property type="entry name" value="Insect pheromone/odorant-binding proteins"/>
    <property type="match status" value="1"/>
</dbReference>
<feature type="signal peptide" evidence="6">
    <location>
        <begin position="1"/>
        <end position="20"/>
    </location>
</feature>
<comment type="subcellular location">
    <subcellularLocation>
        <location evidence="1">Secreted</location>
    </subcellularLocation>
</comment>
<evidence type="ECO:0000256" key="2">
    <source>
        <dbReference type="ARBA" id="ARBA00008098"/>
    </source>
</evidence>
<evidence type="ECO:0000256" key="1">
    <source>
        <dbReference type="ARBA" id="ARBA00004613"/>
    </source>
</evidence>
<name>A0A1Q3FSE1_CULTA</name>
<keyword evidence="4 6" id="KW-0732">Signal</keyword>
<keyword evidence="5" id="KW-1015">Disulfide bond</keyword>
<proteinExistence type="inferred from homology"/>
<dbReference type="PANTHER" id="PTHR11857">
    <property type="entry name" value="ODORANT BINDING PROTEIN-RELATED"/>
    <property type="match status" value="1"/>
</dbReference>
<dbReference type="Pfam" id="PF01395">
    <property type="entry name" value="PBP_GOBP"/>
    <property type="match status" value="1"/>
</dbReference>
<reference evidence="7" key="1">
    <citation type="submission" date="2017-01" db="EMBL/GenBank/DDBJ databases">
        <title>A deep insight into the sialotranscriptome of adult male and female Cluex tarsalis mosquitoes.</title>
        <authorList>
            <person name="Ribeiro J.M."/>
            <person name="Moreira F."/>
            <person name="Bernard K.A."/>
            <person name="Calvo E."/>
        </authorList>
    </citation>
    <scope>NUCLEOTIDE SEQUENCE</scope>
    <source>
        <strain evidence="7">Kern County</strain>
        <tissue evidence="7">Salivary glands</tissue>
    </source>
</reference>
<evidence type="ECO:0000256" key="5">
    <source>
        <dbReference type="ARBA" id="ARBA00023157"/>
    </source>
</evidence>
<keyword evidence="3" id="KW-0964">Secreted</keyword>
<dbReference type="CDD" id="cd23992">
    <property type="entry name" value="PBP_GOBP"/>
    <property type="match status" value="1"/>
</dbReference>
<dbReference type="EMBL" id="GFDL01004560">
    <property type="protein sequence ID" value="JAV30485.1"/>
    <property type="molecule type" value="Transcribed_RNA"/>
</dbReference>
<sequence>MKFYAIALLVFASIISLTLGAALPRTDDDWSKIRQTCYNLLRSGPEVRERVDRKQFDDDAETHCLVRCGGIISGMYDDETGTNLEAAATLAKGRDGFEEYRAAYEECAAGVKPEEYGDDLCKKSYRLFKCSWGAWRQHIKKPE</sequence>
<evidence type="ECO:0000256" key="6">
    <source>
        <dbReference type="SAM" id="SignalP"/>
    </source>
</evidence>
<dbReference type="GO" id="GO:0005549">
    <property type="term" value="F:odorant binding"/>
    <property type="evidence" value="ECO:0007669"/>
    <property type="project" value="InterPro"/>
</dbReference>
<evidence type="ECO:0000256" key="4">
    <source>
        <dbReference type="ARBA" id="ARBA00022729"/>
    </source>
</evidence>
<dbReference type="InterPro" id="IPR006170">
    <property type="entry name" value="PBP/GOBP"/>
</dbReference>
<organism evidence="7">
    <name type="scientific">Culex tarsalis</name>
    <name type="common">Encephalitis mosquito</name>
    <dbReference type="NCBI Taxonomy" id="7177"/>
    <lineage>
        <taxon>Eukaryota</taxon>
        <taxon>Metazoa</taxon>
        <taxon>Ecdysozoa</taxon>
        <taxon>Arthropoda</taxon>
        <taxon>Hexapoda</taxon>
        <taxon>Insecta</taxon>
        <taxon>Pterygota</taxon>
        <taxon>Neoptera</taxon>
        <taxon>Endopterygota</taxon>
        <taxon>Diptera</taxon>
        <taxon>Nematocera</taxon>
        <taxon>Culicoidea</taxon>
        <taxon>Culicidae</taxon>
        <taxon>Culicinae</taxon>
        <taxon>Culicini</taxon>
        <taxon>Culex</taxon>
        <taxon>Culex</taxon>
    </lineage>
</organism>
<comment type="similarity">
    <text evidence="2">Belongs to the PBP/GOBP family.</text>
</comment>
<dbReference type="GO" id="GO:0005615">
    <property type="term" value="C:extracellular space"/>
    <property type="evidence" value="ECO:0007669"/>
    <property type="project" value="TreeGrafter"/>
</dbReference>
<dbReference type="Gene3D" id="1.10.238.20">
    <property type="entry name" value="Pheromone/general odorant binding protein domain"/>
    <property type="match status" value="1"/>
</dbReference>
<evidence type="ECO:0000256" key="3">
    <source>
        <dbReference type="ARBA" id="ARBA00022525"/>
    </source>
</evidence>
<evidence type="ECO:0000313" key="7">
    <source>
        <dbReference type="EMBL" id="JAV30485.1"/>
    </source>
</evidence>
<feature type="chain" id="PRO_5012185277" evidence="6">
    <location>
        <begin position="21"/>
        <end position="143"/>
    </location>
</feature>
<accession>A0A1Q3FSE1</accession>